<dbReference type="SUPFAM" id="SSF53474">
    <property type="entry name" value="alpha/beta-Hydrolases"/>
    <property type="match status" value="1"/>
</dbReference>
<organism evidence="2 3">
    <name type="scientific">Trinickia violacea</name>
    <dbReference type="NCBI Taxonomy" id="2571746"/>
    <lineage>
        <taxon>Bacteria</taxon>
        <taxon>Pseudomonadati</taxon>
        <taxon>Pseudomonadota</taxon>
        <taxon>Betaproteobacteria</taxon>
        <taxon>Burkholderiales</taxon>
        <taxon>Burkholderiaceae</taxon>
        <taxon>Trinickia</taxon>
    </lineage>
</organism>
<dbReference type="GO" id="GO:0005829">
    <property type="term" value="C:cytosol"/>
    <property type="evidence" value="ECO:0007669"/>
    <property type="project" value="TreeGrafter"/>
</dbReference>
<dbReference type="PANTHER" id="PTHR10061">
    <property type="entry name" value="S-FORMYLGLUTATHIONE HYDROLASE"/>
    <property type="match status" value="1"/>
</dbReference>
<dbReference type="InterPro" id="IPR011032">
    <property type="entry name" value="GroES-like_sf"/>
</dbReference>
<dbReference type="GO" id="GO:0052689">
    <property type="term" value="F:carboxylic ester hydrolase activity"/>
    <property type="evidence" value="ECO:0007669"/>
    <property type="project" value="UniProtKB-KW"/>
</dbReference>
<dbReference type="KEGG" id="tvl:FAZ95_23695"/>
<evidence type="ECO:0000313" key="3">
    <source>
        <dbReference type="Proteomes" id="UP000298656"/>
    </source>
</evidence>
<name>A0A4P8J1I9_9BURK</name>
<evidence type="ECO:0000313" key="2">
    <source>
        <dbReference type="EMBL" id="QCP52189.1"/>
    </source>
</evidence>
<dbReference type="SUPFAM" id="SSF50129">
    <property type="entry name" value="GroES-like"/>
    <property type="match status" value="1"/>
</dbReference>
<dbReference type="AlphaFoldDB" id="A0A4P8J1I9"/>
<dbReference type="InterPro" id="IPR014186">
    <property type="entry name" value="S-formylglutathione_hydrol"/>
</dbReference>
<keyword evidence="3" id="KW-1185">Reference proteome</keyword>
<dbReference type="OrthoDB" id="9770544at2"/>
<dbReference type="Proteomes" id="UP000298656">
    <property type="component" value="Chromosome 2"/>
</dbReference>
<dbReference type="Gene3D" id="3.40.50.1820">
    <property type="entry name" value="alpha/beta hydrolase"/>
    <property type="match status" value="1"/>
</dbReference>
<dbReference type="InterPro" id="IPR013154">
    <property type="entry name" value="ADH-like_N"/>
</dbReference>
<proteinExistence type="predicted"/>
<dbReference type="Pfam" id="PF08240">
    <property type="entry name" value="ADH_N"/>
    <property type="match status" value="1"/>
</dbReference>
<accession>A0A4P8J1I9</accession>
<dbReference type="EMBL" id="CP040078">
    <property type="protein sequence ID" value="QCP52189.1"/>
    <property type="molecule type" value="Genomic_DNA"/>
</dbReference>
<dbReference type="PANTHER" id="PTHR10061:SF0">
    <property type="entry name" value="S-FORMYLGLUTATHIONE HYDROLASE"/>
    <property type="match status" value="1"/>
</dbReference>
<gene>
    <name evidence="2" type="ORF">FAZ95_23695</name>
</gene>
<evidence type="ECO:0000259" key="1">
    <source>
        <dbReference type="Pfam" id="PF08240"/>
    </source>
</evidence>
<dbReference type="GO" id="GO:0046294">
    <property type="term" value="P:formaldehyde catabolic process"/>
    <property type="evidence" value="ECO:0007669"/>
    <property type="project" value="InterPro"/>
</dbReference>
<dbReference type="GO" id="GO:0018738">
    <property type="term" value="F:S-formylglutathione hydrolase activity"/>
    <property type="evidence" value="ECO:0007669"/>
    <property type="project" value="UniProtKB-EC"/>
</dbReference>
<feature type="domain" description="Alcohol dehydrogenase-like N-terminal" evidence="1">
    <location>
        <begin position="27"/>
        <end position="64"/>
    </location>
</feature>
<protein>
    <recommendedName>
        <fullName evidence="1">Alcohol dehydrogenase-like N-terminal domain-containing protein</fullName>
    </recommendedName>
</protein>
<reference evidence="2 3" key="1">
    <citation type="submission" date="2019-05" db="EMBL/GenBank/DDBJ databases">
        <title>Burkholderia sp. DHOD12, isolated from subtropical forest soil.</title>
        <authorList>
            <person name="Gao Z.-H."/>
            <person name="Qiu L.-H."/>
        </authorList>
    </citation>
    <scope>NUCLEOTIDE SEQUENCE [LARGE SCALE GENOMIC DNA]</scope>
    <source>
        <strain evidence="2 3">DHOD12</strain>
    </source>
</reference>
<sequence>MDVRAAVALGAGAPLSIETVQLAGPRAGEVLVEIKATGVCHTDAFTLSGDDPEGLFPAILGNEADWEQYDSTKVMLERGWSGSEILVDQGDADEFLHTQLKPTLLAAAAEKAGVPLHLCMRAGYDHSYYFVSTFIGAHIEHHARYLSTADSKA</sequence>
<dbReference type="InterPro" id="IPR029058">
    <property type="entry name" value="AB_hydrolase_fold"/>
</dbReference>